<dbReference type="OrthoDB" id="1924787at2759"/>
<dbReference type="Pfam" id="PF03016">
    <property type="entry name" value="Exostosin_GT47"/>
    <property type="match status" value="2"/>
</dbReference>
<dbReference type="InParanoid" id="A0A1Y2EUZ8"/>
<proteinExistence type="inferred from homology"/>
<gene>
    <name evidence="3" type="ORF">BCR35DRAFT_280867</name>
</gene>
<evidence type="ECO:0000259" key="2">
    <source>
        <dbReference type="Pfam" id="PF03016"/>
    </source>
</evidence>
<evidence type="ECO:0000313" key="3">
    <source>
        <dbReference type="EMBL" id="ORY75337.1"/>
    </source>
</evidence>
<name>A0A1Y2EUZ8_9BASI</name>
<sequence length="538" mass="60233">MASTKKPRPRQAVPSLSLILHNLRTRRKLSALLLLAVASLIWLSRRGRAAGAIVEDDAALSKRQVRFDRERELEGLVSFPALDELVERDRMWPPNLSKPICTPKIYVYTLPPHLTIPDSTVSQCRWSAYNSELLLHQLLTSPSSDPDSLSSHAIVTHDPSQADVFFIPLFSSCYLFNCWVKAGWKKTERCDVDEGYIQPVMQWVKEQGYWDANGGADHIIPHPMDFGDGYYTETSRAAMNSSMYLVTVGDNRPPPYSSHFRHYRDLVIPSSTHLLNSYYINPMDYLDERGHPLVKPRGAADPSRRDKAAPTRAEVFESTPTQAGIWAKTPFAKMREKLVSPAVRTTTAIFRGGIGQPGEGESYALSIRSLLFPSTTGNVSLPPFSSTIHPGFSSLPGYDIAQWTENEAYAHALSRSKFGLAPPGYTLDTTRIYEYLAFGVVPVFIGSGPIAGQVMPFEADFDYRSFSISIPRERAHEVPQILAAVSDEEYERLRSKVWETGRLLVLEGRKGNVWKWLARGLCRMRRIGTGAGPEISNN</sequence>
<evidence type="ECO:0000256" key="1">
    <source>
        <dbReference type="ARBA" id="ARBA00010271"/>
    </source>
</evidence>
<accession>A0A1Y2EUZ8</accession>
<reference evidence="3 4" key="1">
    <citation type="submission" date="2016-07" db="EMBL/GenBank/DDBJ databases">
        <title>Pervasive Adenine N6-methylation of Active Genes in Fungi.</title>
        <authorList>
            <consortium name="DOE Joint Genome Institute"/>
            <person name="Mondo S.J."/>
            <person name="Dannebaum R.O."/>
            <person name="Kuo R.C."/>
            <person name="Labutti K."/>
            <person name="Haridas S."/>
            <person name="Kuo A."/>
            <person name="Salamov A."/>
            <person name="Ahrendt S.R."/>
            <person name="Lipzen A."/>
            <person name="Sullivan W."/>
            <person name="Andreopoulos W.B."/>
            <person name="Clum A."/>
            <person name="Lindquist E."/>
            <person name="Daum C."/>
            <person name="Ramamoorthy G.K."/>
            <person name="Gryganskyi A."/>
            <person name="Culley D."/>
            <person name="Magnuson J.K."/>
            <person name="James T.Y."/>
            <person name="O'Malley M.A."/>
            <person name="Stajich J.E."/>
            <person name="Spatafora J.W."/>
            <person name="Visel A."/>
            <person name="Grigoriev I.V."/>
        </authorList>
    </citation>
    <scope>NUCLEOTIDE SEQUENCE [LARGE SCALE GENOMIC DNA]</scope>
    <source>
        <strain evidence="3 4">62-1032</strain>
    </source>
</reference>
<evidence type="ECO:0000313" key="4">
    <source>
        <dbReference type="Proteomes" id="UP000193467"/>
    </source>
</evidence>
<protein>
    <submittedName>
        <fullName evidence="3">Exostosin family-domain-containing protein</fullName>
    </submittedName>
</protein>
<dbReference type="Proteomes" id="UP000193467">
    <property type="component" value="Unassembled WGS sequence"/>
</dbReference>
<comment type="similarity">
    <text evidence="1">Belongs to the glycosyltransferase 47 family.</text>
</comment>
<keyword evidence="4" id="KW-1185">Reference proteome</keyword>
<dbReference type="GO" id="GO:0016757">
    <property type="term" value="F:glycosyltransferase activity"/>
    <property type="evidence" value="ECO:0007669"/>
    <property type="project" value="InterPro"/>
</dbReference>
<dbReference type="PANTHER" id="PTHR11062:SF281">
    <property type="entry name" value="EXOSTOSIN-LIKE 2"/>
    <property type="match status" value="1"/>
</dbReference>
<dbReference type="InterPro" id="IPR004263">
    <property type="entry name" value="Exostosin"/>
</dbReference>
<feature type="domain" description="Exostosin GT47" evidence="2">
    <location>
        <begin position="340"/>
        <end position="484"/>
    </location>
</feature>
<comment type="caution">
    <text evidence="3">The sequence shown here is derived from an EMBL/GenBank/DDBJ whole genome shotgun (WGS) entry which is preliminary data.</text>
</comment>
<dbReference type="AlphaFoldDB" id="A0A1Y2EUZ8"/>
<dbReference type="EMBL" id="MCGR01000038">
    <property type="protein sequence ID" value="ORY75337.1"/>
    <property type="molecule type" value="Genomic_DNA"/>
</dbReference>
<organism evidence="3 4">
    <name type="scientific">Leucosporidium creatinivorum</name>
    <dbReference type="NCBI Taxonomy" id="106004"/>
    <lineage>
        <taxon>Eukaryota</taxon>
        <taxon>Fungi</taxon>
        <taxon>Dikarya</taxon>
        <taxon>Basidiomycota</taxon>
        <taxon>Pucciniomycotina</taxon>
        <taxon>Microbotryomycetes</taxon>
        <taxon>Leucosporidiales</taxon>
        <taxon>Leucosporidium</taxon>
    </lineage>
</organism>
<dbReference type="PANTHER" id="PTHR11062">
    <property type="entry name" value="EXOSTOSIN HEPARAN SULFATE GLYCOSYLTRANSFERASE -RELATED"/>
    <property type="match status" value="1"/>
</dbReference>
<dbReference type="InterPro" id="IPR040911">
    <property type="entry name" value="Exostosin_GT47"/>
</dbReference>
<feature type="domain" description="Exostosin GT47" evidence="2">
    <location>
        <begin position="104"/>
        <end position="276"/>
    </location>
</feature>
<dbReference type="STRING" id="106004.A0A1Y2EUZ8"/>